<reference evidence="1" key="1">
    <citation type="submission" date="2021-03" db="EMBL/GenBank/DDBJ databases">
        <authorList>
            <consortium name="DOE Joint Genome Institute"/>
            <person name="Ahrendt S."/>
            <person name="Looney B.P."/>
            <person name="Miyauchi S."/>
            <person name="Morin E."/>
            <person name="Drula E."/>
            <person name="Courty P.E."/>
            <person name="Chicoki N."/>
            <person name="Fauchery L."/>
            <person name="Kohler A."/>
            <person name="Kuo A."/>
            <person name="Labutti K."/>
            <person name="Pangilinan J."/>
            <person name="Lipzen A."/>
            <person name="Riley R."/>
            <person name="Andreopoulos W."/>
            <person name="He G."/>
            <person name="Johnson J."/>
            <person name="Barry K.W."/>
            <person name="Grigoriev I.V."/>
            <person name="Nagy L."/>
            <person name="Hibbett D."/>
            <person name="Henrissat B."/>
            <person name="Matheny P.B."/>
            <person name="Labbe J."/>
            <person name="Martin F."/>
        </authorList>
    </citation>
    <scope>NUCLEOTIDE SEQUENCE</scope>
    <source>
        <strain evidence="1">HHB10654</strain>
    </source>
</reference>
<name>A0ACB8T1S7_9AGAM</name>
<evidence type="ECO:0000313" key="1">
    <source>
        <dbReference type="EMBL" id="KAI0062689.1"/>
    </source>
</evidence>
<protein>
    <submittedName>
        <fullName evidence="1">Terpenoid synthase</fullName>
    </submittedName>
</protein>
<keyword evidence="2" id="KW-1185">Reference proteome</keyword>
<proteinExistence type="predicted"/>
<organism evidence="1 2">
    <name type="scientific">Artomyces pyxidatus</name>
    <dbReference type="NCBI Taxonomy" id="48021"/>
    <lineage>
        <taxon>Eukaryota</taxon>
        <taxon>Fungi</taxon>
        <taxon>Dikarya</taxon>
        <taxon>Basidiomycota</taxon>
        <taxon>Agaricomycotina</taxon>
        <taxon>Agaricomycetes</taxon>
        <taxon>Russulales</taxon>
        <taxon>Auriscalpiaceae</taxon>
        <taxon>Artomyces</taxon>
    </lineage>
</organism>
<reference evidence="1" key="2">
    <citation type="journal article" date="2022" name="New Phytol.">
        <title>Evolutionary transition to the ectomycorrhizal habit in the genomes of a hyperdiverse lineage of mushroom-forming fungi.</title>
        <authorList>
            <person name="Looney B."/>
            <person name="Miyauchi S."/>
            <person name="Morin E."/>
            <person name="Drula E."/>
            <person name="Courty P.E."/>
            <person name="Kohler A."/>
            <person name="Kuo A."/>
            <person name="LaButti K."/>
            <person name="Pangilinan J."/>
            <person name="Lipzen A."/>
            <person name="Riley R."/>
            <person name="Andreopoulos W."/>
            <person name="He G."/>
            <person name="Johnson J."/>
            <person name="Nolan M."/>
            <person name="Tritt A."/>
            <person name="Barry K.W."/>
            <person name="Grigoriev I.V."/>
            <person name="Nagy L.G."/>
            <person name="Hibbett D."/>
            <person name="Henrissat B."/>
            <person name="Matheny P.B."/>
            <person name="Labbe J."/>
            <person name="Martin F.M."/>
        </authorList>
    </citation>
    <scope>NUCLEOTIDE SEQUENCE</scope>
    <source>
        <strain evidence="1">HHB10654</strain>
    </source>
</reference>
<accession>A0ACB8T1S7</accession>
<sequence>MHDKFYIPDCLENWNWPRALNPHYAEIKAESAAWARSFGAFSPKAQEAYDRCDFNLLACLAYPRLDKVHIRTACDLMNVCFVFDEYSDVSPVEEVQRQADIIMDALRNPHTPRPAGEWIGGEITRQFWELAIKTASPQSQKRFIQTSEAYTRAVIQEAADRVRHHVRGIQEYFEVRRETIGAMPSFAILELDMDLPDEAVEHPVIQELSSLAVDMILLGNDIASYNLEQARGDDIHNIVTIVMHHEKTDIEGAMCWVARYHKALEARFMELYDQVPKFGGLIDSQLAIYVDGLGNWVRANDQWAFESERYFGKKAPEIQKTRWVTLMRRERTEEIGPQIVDCSML</sequence>
<dbReference type="Proteomes" id="UP000814140">
    <property type="component" value="Unassembled WGS sequence"/>
</dbReference>
<dbReference type="EMBL" id="MU277206">
    <property type="protein sequence ID" value="KAI0062689.1"/>
    <property type="molecule type" value="Genomic_DNA"/>
</dbReference>
<gene>
    <name evidence="1" type="ORF">BV25DRAFT_1803348</name>
</gene>
<evidence type="ECO:0000313" key="2">
    <source>
        <dbReference type="Proteomes" id="UP000814140"/>
    </source>
</evidence>
<comment type="caution">
    <text evidence="1">The sequence shown here is derived from an EMBL/GenBank/DDBJ whole genome shotgun (WGS) entry which is preliminary data.</text>
</comment>